<dbReference type="EMBL" id="GBEZ01004654">
    <property type="protein sequence ID" value="JAC80580.1"/>
    <property type="molecule type" value="Transcribed_RNA"/>
</dbReference>
<name>A0A061SCK1_9CHLO</name>
<protein>
    <submittedName>
        <fullName evidence="1">Uncharacterized protein</fullName>
    </submittedName>
</protein>
<proteinExistence type="predicted"/>
<evidence type="ECO:0000313" key="1">
    <source>
        <dbReference type="EMBL" id="JAC80580.1"/>
    </source>
</evidence>
<reference evidence="1" key="1">
    <citation type="submission" date="2014-05" db="EMBL/GenBank/DDBJ databases">
        <title>The transcriptome of the halophilic microalga Tetraselmis sp. GSL018 isolated from the Great Salt Lake, Utah.</title>
        <authorList>
            <person name="Jinkerson R.E."/>
            <person name="D'Adamo S."/>
            <person name="Posewitz M.C."/>
        </authorList>
    </citation>
    <scope>NUCLEOTIDE SEQUENCE</scope>
    <source>
        <strain evidence="1">GSL018</strain>
    </source>
</reference>
<sequence length="142" mass="16183">MLTERYKVIYIRPGLYKTADMVGDNQIEYSRLSTSALDDLSVLKAHPSVSIFQDLLKSKPRTSWNELQLRLHANCRHKISVQGGSSILSSFFPGINLIYAARGPERPNRQYDFRWYPRLGNASIVPVHSYGLLINAAQELFL</sequence>
<accession>A0A061SCK1</accession>
<organism evidence="1">
    <name type="scientific">Tetraselmis sp. GSL018</name>
    <dbReference type="NCBI Taxonomy" id="582737"/>
    <lineage>
        <taxon>Eukaryota</taxon>
        <taxon>Viridiplantae</taxon>
        <taxon>Chlorophyta</taxon>
        <taxon>core chlorophytes</taxon>
        <taxon>Chlorodendrophyceae</taxon>
        <taxon>Chlorodendrales</taxon>
        <taxon>Chlorodendraceae</taxon>
        <taxon>Tetraselmis</taxon>
    </lineage>
</organism>
<dbReference type="AlphaFoldDB" id="A0A061SCK1"/>
<gene>
    <name evidence="1" type="ORF">TSPGSL018_9948</name>
</gene>